<dbReference type="AlphaFoldDB" id="A0A811UEQ2"/>
<comment type="caution">
    <text evidence="1">The sequence shown here is derived from an EMBL/GenBank/DDBJ whole genome shotgun (WGS) entry which is preliminary data.</text>
</comment>
<reference evidence="1" key="1">
    <citation type="submission" date="2020-11" db="EMBL/GenBank/DDBJ databases">
        <authorList>
            <person name="Whitehead M."/>
        </authorList>
    </citation>
    <scope>NUCLEOTIDE SEQUENCE</scope>
    <source>
        <strain evidence="1">EGII</strain>
    </source>
</reference>
<accession>A0A811UEQ2</accession>
<organism evidence="1 2">
    <name type="scientific">Ceratitis capitata</name>
    <name type="common">Mediterranean fruit fly</name>
    <name type="synonym">Tephritis capitata</name>
    <dbReference type="NCBI Taxonomy" id="7213"/>
    <lineage>
        <taxon>Eukaryota</taxon>
        <taxon>Metazoa</taxon>
        <taxon>Ecdysozoa</taxon>
        <taxon>Arthropoda</taxon>
        <taxon>Hexapoda</taxon>
        <taxon>Insecta</taxon>
        <taxon>Pterygota</taxon>
        <taxon>Neoptera</taxon>
        <taxon>Endopterygota</taxon>
        <taxon>Diptera</taxon>
        <taxon>Brachycera</taxon>
        <taxon>Muscomorpha</taxon>
        <taxon>Tephritoidea</taxon>
        <taxon>Tephritidae</taxon>
        <taxon>Ceratitis</taxon>
        <taxon>Ceratitis</taxon>
    </lineage>
</organism>
<evidence type="ECO:0000313" key="1">
    <source>
        <dbReference type="EMBL" id="CAD6997281.1"/>
    </source>
</evidence>
<dbReference type="Proteomes" id="UP000606786">
    <property type="component" value="Unassembled WGS sequence"/>
</dbReference>
<evidence type="ECO:0000313" key="2">
    <source>
        <dbReference type="Proteomes" id="UP000606786"/>
    </source>
</evidence>
<gene>
    <name evidence="1" type="ORF">CCAP1982_LOCUS5914</name>
</gene>
<keyword evidence="2" id="KW-1185">Reference proteome</keyword>
<dbReference type="EMBL" id="CAJHJT010000012">
    <property type="protein sequence ID" value="CAD6997281.1"/>
    <property type="molecule type" value="Genomic_DNA"/>
</dbReference>
<proteinExistence type="predicted"/>
<sequence>RPFKMLIYCRSISSCKRIASRQSLRTKLEGWTSLKDDPEFDLMHLPAVSGFPGDVCIRNHIQEF</sequence>
<name>A0A811UEQ2_CERCA</name>
<protein>
    <submittedName>
        <fullName evidence="1">(Mediterranean fruit fly) hypothetical protein</fullName>
    </submittedName>
</protein>
<feature type="non-terminal residue" evidence="1">
    <location>
        <position position="1"/>
    </location>
</feature>